<reference evidence="1 2" key="1">
    <citation type="journal article" date="2021" name="Hortic Res">
        <title>High-quality reference genome and annotation aids understanding of berry development for evergreen blueberry (Vaccinium darrowii).</title>
        <authorList>
            <person name="Yu J."/>
            <person name="Hulse-Kemp A.M."/>
            <person name="Babiker E."/>
            <person name="Staton M."/>
        </authorList>
    </citation>
    <scope>NUCLEOTIDE SEQUENCE [LARGE SCALE GENOMIC DNA]</scope>
    <source>
        <strain evidence="2">cv. NJ 8807/NJ 8810</strain>
        <tissue evidence="1">Young leaf</tissue>
    </source>
</reference>
<evidence type="ECO:0000313" key="2">
    <source>
        <dbReference type="Proteomes" id="UP000828048"/>
    </source>
</evidence>
<dbReference type="EMBL" id="CM037159">
    <property type="protein sequence ID" value="KAH7866656.1"/>
    <property type="molecule type" value="Genomic_DNA"/>
</dbReference>
<gene>
    <name evidence="1" type="ORF">Vadar_023305</name>
</gene>
<name>A0ACB7ZKY0_9ERIC</name>
<proteinExistence type="predicted"/>
<evidence type="ECO:0000313" key="1">
    <source>
        <dbReference type="EMBL" id="KAH7866656.1"/>
    </source>
</evidence>
<organism evidence="1 2">
    <name type="scientific">Vaccinium darrowii</name>
    <dbReference type="NCBI Taxonomy" id="229202"/>
    <lineage>
        <taxon>Eukaryota</taxon>
        <taxon>Viridiplantae</taxon>
        <taxon>Streptophyta</taxon>
        <taxon>Embryophyta</taxon>
        <taxon>Tracheophyta</taxon>
        <taxon>Spermatophyta</taxon>
        <taxon>Magnoliopsida</taxon>
        <taxon>eudicotyledons</taxon>
        <taxon>Gunneridae</taxon>
        <taxon>Pentapetalae</taxon>
        <taxon>asterids</taxon>
        <taxon>Ericales</taxon>
        <taxon>Ericaceae</taxon>
        <taxon>Vaccinioideae</taxon>
        <taxon>Vaccinieae</taxon>
        <taxon>Vaccinium</taxon>
    </lineage>
</organism>
<protein>
    <submittedName>
        <fullName evidence="1">Uncharacterized protein</fullName>
    </submittedName>
</protein>
<comment type="caution">
    <text evidence="1">The sequence shown here is derived from an EMBL/GenBank/DDBJ whole genome shotgun (WGS) entry which is preliminary data.</text>
</comment>
<keyword evidence="2" id="KW-1185">Reference proteome</keyword>
<sequence>MCSPTFFKIYRAKSVQEFKPDPYIATILNCCMWVFYGLPFVHPDSILVVTINAIGFLIEIFYICIFFAYSDWPKRRKILIALLIEVVFVVVVIFITMTFLHTTKRRSMLVGILCVVFNIIMYNSPLTVMIPNGLGALSGAVQLILYATYYKSTKWDDQPNPPPSELQLSSKDTPPNP</sequence>
<dbReference type="Proteomes" id="UP000828048">
    <property type="component" value="Chromosome 9"/>
</dbReference>
<accession>A0ACB7ZKY0</accession>